<sequence length="120" mass="13052">MAPMIHFGVEIEFCLGYILPGTTNPAPVSTRMVDFSVSEDTILEVLETTATRPADGSALESPLTREQLLFPSSSDPSIKGQYTLDEIRGSLVISAVREHIGQALARKDCPLHSSRIPLEL</sequence>
<name>A0A1L7XPA0_9HELO</name>
<dbReference type="AlphaFoldDB" id="A0A1L7XPA0"/>
<dbReference type="EMBL" id="FJOG01000040">
    <property type="protein sequence ID" value="CZR66880.1"/>
    <property type="molecule type" value="Genomic_DNA"/>
</dbReference>
<reference evidence="1 2" key="1">
    <citation type="submission" date="2016-03" db="EMBL/GenBank/DDBJ databases">
        <authorList>
            <person name="Ploux O."/>
        </authorList>
    </citation>
    <scope>NUCLEOTIDE SEQUENCE [LARGE SCALE GENOMIC DNA]</scope>
    <source>
        <strain evidence="1 2">UAMH 11012</strain>
    </source>
</reference>
<keyword evidence="2" id="KW-1185">Reference proteome</keyword>
<evidence type="ECO:0000313" key="1">
    <source>
        <dbReference type="EMBL" id="CZR66880.1"/>
    </source>
</evidence>
<accession>A0A1L7XPA0</accession>
<proteinExistence type="predicted"/>
<evidence type="ECO:0000313" key="2">
    <source>
        <dbReference type="Proteomes" id="UP000184330"/>
    </source>
</evidence>
<gene>
    <name evidence="1" type="ORF">PAC_16781</name>
</gene>
<organism evidence="1 2">
    <name type="scientific">Phialocephala subalpina</name>
    <dbReference type="NCBI Taxonomy" id="576137"/>
    <lineage>
        <taxon>Eukaryota</taxon>
        <taxon>Fungi</taxon>
        <taxon>Dikarya</taxon>
        <taxon>Ascomycota</taxon>
        <taxon>Pezizomycotina</taxon>
        <taxon>Leotiomycetes</taxon>
        <taxon>Helotiales</taxon>
        <taxon>Mollisiaceae</taxon>
        <taxon>Phialocephala</taxon>
        <taxon>Phialocephala fortinii species complex</taxon>
    </lineage>
</organism>
<dbReference type="Proteomes" id="UP000184330">
    <property type="component" value="Unassembled WGS sequence"/>
</dbReference>
<protein>
    <submittedName>
        <fullName evidence="1">Uncharacterized protein</fullName>
    </submittedName>
</protein>